<keyword evidence="1" id="KW-0472">Membrane</keyword>
<evidence type="ECO:0008006" key="4">
    <source>
        <dbReference type="Google" id="ProtNLM"/>
    </source>
</evidence>
<sequence>MSWDAYLIFVVTTGVICLTPGPAALLIIAGALTAGVKRAIH</sequence>
<gene>
    <name evidence="2" type="ORF">GCM10011396_51060</name>
</gene>
<dbReference type="EMBL" id="BMED01000007">
    <property type="protein sequence ID" value="GGC97317.1"/>
    <property type="molecule type" value="Genomic_DNA"/>
</dbReference>
<keyword evidence="1" id="KW-1133">Transmembrane helix</keyword>
<keyword evidence="3" id="KW-1185">Reference proteome</keyword>
<dbReference type="AlphaFoldDB" id="A0A916V1V1"/>
<dbReference type="RefSeq" id="WP_268237274.1">
    <property type="nucleotide sequence ID" value="NZ_BMED01000007.1"/>
</dbReference>
<evidence type="ECO:0000256" key="1">
    <source>
        <dbReference type="SAM" id="Phobius"/>
    </source>
</evidence>
<evidence type="ECO:0000313" key="3">
    <source>
        <dbReference type="Proteomes" id="UP000637423"/>
    </source>
</evidence>
<organism evidence="2 3">
    <name type="scientific">Undibacterium terreum</name>
    <dbReference type="NCBI Taxonomy" id="1224302"/>
    <lineage>
        <taxon>Bacteria</taxon>
        <taxon>Pseudomonadati</taxon>
        <taxon>Pseudomonadota</taxon>
        <taxon>Betaproteobacteria</taxon>
        <taxon>Burkholderiales</taxon>
        <taxon>Oxalobacteraceae</taxon>
        <taxon>Undibacterium</taxon>
    </lineage>
</organism>
<name>A0A916V1V1_9BURK</name>
<keyword evidence="1" id="KW-0812">Transmembrane</keyword>
<reference evidence="2" key="2">
    <citation type="submission" date="2020-09" db="EMBL/GenBank/DDBJ databases">
        <authorList>
            <person name="Sun Q."/>
            <person name="Zhou Y."/>
        </authorList>
    </citation>
    <scope>NUCLEOTIDE SEQUENCE</scope>
    <source>
        <strain evidence="2">CGMCC 1.10998</strain>
    </source>
</reference>
<accession>A0A916V1V1</accession>
<comment type="caution">
    <text evidence="2">The sequence shown here is derived from an EMBL/GenBank/DDBJ whole genome shotgun (WGS) entry which is preliminary data.</text>
</comment>
<feature type="transmembrane region" description="Helical" evidence="1">
    <location>
        <begin position="6"/>
        <end position="32"/>
    </location>
</feature>
<dbReference type="Proteomes" id="UP000637423">
    <property type="component" value="Unassembled WGS sequence"/>
</dbReference>
<proteinExistence type="predicted"/>
<evidence type="ECO:0000313" key="2">
    <source>
        <dbReference type="EMBL" id="GGC97317.1"/>
    </source>
</evidence>
<protein>
    <recommendedName>
        <fullName evidence="4">LysE family translocator</fullName>
    </recommendedName>
</protein>
<reference evidence="2" key="1">
    <citation type="journal article" date="2014" name="Int. J. Syst. Evol. Microbiol.">
        <title>Complete genome sequence of Corynebacterium casei LMG S-19264T (=DSM 44701T), isolated from a smear-ripened cheese.</title>
        <authorList>
            <consortium name="US DOE Joint Genome Institute (JGI-PGF)"/>
            <person name="Walter F."/>
            <person name="Albersmeier A."/>
            <person name="Kalinowski J."/>
            <person name="Ruckert C."/>
        </authorList>
    </citation>
    <scope>NUCLEOTIDE SEQUENCE</scope>
    <source>
        <strain evidence="2">CGMCC 1.10998</strain>
    </source>
</reference>